<gene>
    <name evidence="6" type="ORF">I7412_39595</name>
</gene>
<reference evidence="6" key="1">
    <citation type="submission" date="2020-12" db="EMBL/GenBank/DDBJ databases">
        <title>Genomic characterization of non-nitrogen-fixing Frankia strains.</title>
        <authorList>
            <person name="Carlos-Shanley C."/>
            <person name="Guerra T."/>
            <person name="Hahn D."/>
        </authorList>
    </citation>
    <scope>NUCLEOTIDE SEQUENCE</scope>
    <source>
        <strain evidence="6">CN6</strain>
    </source>
</reference>
<dbReference type="EMBL" id="JAEACQ010000375">
    <property type="protein sequence ID" value="MBL7633156.1"/>
    <property type="molecule type" value="Genomic_DNA"/>
</dbReference>
<dbReference type="Pfam" id="PF00440">
    <property type="entry name" value="TetR_N"/>
    <property type="match status" value="1"/>
</dbReference>
<evidence type="ECO:0000313" key="6">
    <source>
        <dbReference type="EMBL" id="MBL7633156.1"/>
    </source>
</evidence>
<dbReference type="Gene3D" id="1.10.357.10">
    <property type="entry name" value="Tetracycline Repressor, domain 2"/>
    <property type="match status" value="1"/>
</dbReference>
<dbReference type="PANTHER" id="PTHR30055">
    <property type="entry name" value="HTH-TYPE TRANSCRIPTIONAL REGULATOR RUTR"/>
    <property type="match status" value="1"/>
</dbReference>
<keyword evidence="1" id="KW-0805">Transcription regulation</keyword>
<dbReference type="InterPro" id="IPR036271">
    <property type="entry name" value="Tet_transcr_reg_TetR-rel_C_sf"/>
</dbReference>
<dbReference type="GO" id="GO:0000976">
    <property type="term" value="F:transcription cis-regulatory region binding"/>
    <property type="evidence" value="ECO:0007669"/>
    <property type="project" value="TreeGrafter"/>
</dbReference>
<evidence type="ECO:0000313" key="7">
    <source>
        <dbReference type="Proteomes" id="UP000604475"/>
    </source>
</evidence>
<dbReference type="PROSITE" id="PS50977">
    <property type="entry name" value="HTH_TETR_2"/>
    <property type="match status" value="1"/>
</dbReference>
<proteinExistence type="predicted"/>
<comment type="caution">
    <text evidence="6">The sequence shown here is derived from an EMBL/GenBank/DDBJ whole genome shotgun (WGS) entry which is preliminary data.</text>
</comment>
<dbReference type="InterPro" id="IPR050109">
    <property type="entry name" value="HTH-type_TetR-like_transc_reg"/>
</dbReference>
<dbReference type="GO" id="GO:0003700">
    <property type="term" value="F:DNA-binding transcription factor activity"/>
    <property type="evidence" value="ECO:0007669"/>
    <property type="project" value="TreeGrafter"/>
</dbReference>
<dbReference type="PRINTS" id="PR00455">
    <property type="entry name" value="HTHTETR"/>
</dbReference>
<feature type="DNA-binding region" description="H-T-H motif" evidence="4">
    <location>
        <begin position="29"/>
        <end position="48"/>
    </location>
</feature>
<dbReference type="Proteomes" id="UP000604475">
    <property type="component" value="Unassembled WGS sequence"/>
</dbReference>
<keyword evidence="7" id="KW-1185">Reference proteome</keyword>
<protein>
    <submittedName>
        <fullName evidence="6">TetR/AcrR family transcriptional regulator</fullName>
    </submittedName>
</protein>
<keyword evidence="3" id="KW-0804">Transcription</keyword>
<organism evidence="6 7">
    <name type="scientific">Frankia nepalensis</name>
    <dbReference type="NCBI Taxonomy" id="1836974"/>
    <lineage>
        <taxon>Bacteria</taxon>
        <taxon>Bacillati</taxon>
        <taxon>Actinomycetota</taxon>
        <taxon>Actinomycetes</taxon>
        <taxon>Frankiales</taxon>
        <taxon>Frankiaceae</taxon>
        <taxon>Frankia</taxon>
    </lineage>
</organism>
<accession>A0A937RJ06</accession>
<dbReference type="InterPro" id="IPR009057">
    <property type="entry name" value="Homeodomain-like_sf"/>
</dbReference>
<dbReference type="RefSeq" id="WP_203006806.1">
    <property type="nucleotide sequence ID" value="NZ_JADWYU010000371.1"/>
</dbReference>
<name>A0A937RJ06_9ACTN</name>
<keyword evidence="2 4" id="KW-0238">DNA-binding</keyword>
<dbReference type="PANTHER" id="PTHR30055:SF234">
    <property type="entry name" value="HTH-TYPE TRANSCRIPTIONAL REGULATOR BETI"/>
    <property type="match status" value="1"/>
</dbReference>
<evidence type="ECO:0000256" key="4">
    <source>
        <dbReference type="PROSITE-ProRule" id="PRU00335"/>
    </source>
</evidence>
<dbReference type="SUPFAM" id="SSF48498">
    <property type="entry name" value="Tetracyclin repressor-like, C-terminal domain"/>
    <property type="match status" value="1"/>
</dbReference>
<dbReference type="Pfam" id="PF13305">
    <property type="entry name" value="TetR_C_33"/>
    <property type="match status" value="1"/>
</dbReference>
<feature type="domain" description="HTH tetR-type" evidence="5">
    <location>
        <begin position="6"/>
        <end position="66"/>
    </location>
</feature>
<evidence type="ECO:0000259" key="5">
    <source>
        <dbReference type="PROSITE" id="PS50977"/>
    </source>
</evidence>
<evidence type="ECO:0000256" key="3">
    <source>
        <dbReference type="ARBA" id="ARBA00023163"/>
    </source>
</evidence>
<sequence>MPYHHGNLREALIAAATQLAAEHGPDAVVLREAARRVGVSHNAAYRHFADRDALLRAVSARAMTEFGQLMATRIAGSATGHDKDAAAARFEASGRAYVEFATTHPGLFRMACAWSLGDVAPDAAVNHPYAQLSERLDELVSTGVITPARRQNAEIAAWSAVHGFAMLVLDGPLSVVPPDERERGLAEVLRVVREGI</sequence>
<dbReference type="InterPro" id="IPR001647">
    <property type="entry name" value="HTH_TetR"/>
</dbReference>
<evidence type="ECO:0000256" key="1">
    <source>
        <dbReference type="ARBA" id="ARBA00023015"/>
    </source>
</evidence>
<dbReference type="InterPro" id="IPR025996">
    <property type="entry name" value="MT1864/Rv1816-like_C"/>
</dbReference>
<dbReference type="AlphaFoldDB" id="A0A937RJ06"/>
<dbReference type="SUPFAM" id="SSF46689">
    <property type="entry name" value="Homeodomain-like"/>
    <property type="match status" value="1"/>
</dbReference>
<evidence type="ECO:0000256" key="2">
    <source>
        <dbReference type="ARBA" id="ARBA00023125"/>
    </source>
</evidence>